<reference evidence="6" key="1">
    <citation type="journal article" date="2021" name="bioRxiv">
        <title>Whole Genome Assembly and Annotation of Northern Wild Rice, Zizania palustris L., Supports a Whole Genome Duplication in the Zizania Genus.</title>
        <authorList>
            <person name="Haas M."/>
            <person name="Kono T."/>
            <person name="Macchietto M."/>
            <person name="Millas R."/>
            <person name="McGilp L."/>
            <person name="Shao M."/>
            <person name="Duquette J."/>
            <person name="Hirsch C.N."/>
            <person name="Kimball J."/>
        </authorList>
    </citation>
    <scope>NUCLEOTIDE SEQUENCE</scope>
    <source>
        <tissue evidence="6">Fresh leaf tissue</tissue>
    </source>
</reference>
<proteinExistence type="predicted"/>
<dbReference type="GO" id="GO:0019432">
    <property type="term" value="P:triglyceride biosynthetic process"/>
    <property type="evidence" value="ECO:0007669"/>
    <property type="project" value="TreeGrafter"/>
</dbReference>
<evidence type="ECO:0000256" key="1">
    <source>
        <dbReference type="ARBA" id="ARBA00004477"/>
    </source>
</evidence>
<dbReference type="GO" id="GO:0004144">
    <property type="term" value="F:diacylglycerol O-acyltransferase activity"/>
    <property type="evidence" value="ECO:0007669"/>
    <property type="project" value="TreeGrafter"/>
</dbReference>
<sequence>MADSDGDEAARAPAPPVHPHHHRRPPRPRGGGGGSDLAEGFVAALRRRVSFGAATAARASFSADSGDESASGEPSSSHRRGDSNGEASSAGGGAGDFSAFTFRAAAPVHRKAKESPLSSDAIFKQSHAGLFNLCIVVLVAVNSRLIIENLMKVLS</sequence>
<feature type="region of interest" description="Disordered" evidence="5">
    <location>
        <begin position="58"/>
        <end position="92"/>
    </location>
</feature>
<dbReference type="GO" id="GO:0005789">
    <property type="term" value="C:endoplasmic reticulum membrane"/>
    <property type="evidence" value="ECO:0007669"/>
    <property type="project" value="UniProtKB-SubCell"/>
</dbReference>
<dbReference type="PANTHER" id="PTHR10408">
    <property type="entry name" value="STEROL O-ACYLTRANSFERASE"/>
    <property type="match status" value="1"/>
</dbReference>
<dbReference type="AlphaFoldDB" id="A0A8J5W8G8"/>
<feature type="region of interest" description="Disordered" evidence="5">
    <location>
        <begin position="1"/>
        <end position="39"/>
    </location>
</feature>
<keyword evidence="4" id="KW-0012">Acyltransferase</keyword>
<keyword evidence="3" id="KW-0256">Endoplasmic reticulum</keyword>
<dbReference type="InterPro" id="IPR014371">
    <property type="entry name" value="Oat_ACAT_DAG_ARE"/>
</dbReference>
<evidence type="ECO:0000313" key="7">
    <source>
        <dbReference type="Proteomes" id="UP000729402"/>
    </source>
</evidence>
<dbReference type="PANTHER" id="PTHR10408:SF12">
    <property type="entry name" value="DIACYLGLYCEROL O-ACYLTRANSFERASE 1-1"/>
    <property type="match status" value="1"/>
</dbReference>
<gene>
    <name evidence="6" type="ORF">GUJ93_ZPchr0010g9709</name>
</gene>
<reference evidence="6" key="2">
    <citation type="submission" date="2021-02" db="EMBL/GenBank/DDBJ databases">
        <authorList>
            <person name="Kimball J.A."/>
            <person name="Haas M.W."/>
            <person name="Macchietto M."/>
            <person name="Kono T."/>
            <person name="Duquette J."/>
            <person name="Shao M."/>
        </authorList>
    </citation>
    <scope>NUCLEOTIDE SEQUENCE</scope>
    <source>
        <tissue evidence="6">Fresh leaf tissue</tissue>
    </source>
</reference>
<dbReference type="EMBL" id="JAAALK010000082">
    <property type="protein sequence ID" value="KAG8084849.1"/>
    <property type="molecule type" value="Genomic_DNA"/>
</dbReference>
<organism evidence="6 7">
    <name type="scientific">Zizania palustris</name>
    <name type="common">Northern wild rice</name>
    <dbReference type="NCBI Taxonomy" id="103762"/>
    <lineage>
        <taxon>Eukaryota</taxon>
        <taxon>Viridiplantae</taxon>
        <taxon>Streptophyta</taxon>
        <taxon>Embryophyta</taxon>
        <taxon>Tracheophyta</taxon>
        <taxon>Spermatophyta</taxon>
        <taxon>Magnoliopsida</taxon>
        <taxon>Liliopsida</taxon>
        <taxon>Poales</taxon>
        <taxon>Poaceae</taxon>
        <taxon>BOP clade</taxon>
        <taxon>Oryzoideae</taxon>
        <taxon>Oryzeae</taxon>
        <taxon>Zizaniinae</taxon>
        <taxon>Zizania</taxon>
    </lineage>
</organism>
<feature type="compositionally biased region" description="Basic residues" evidence="5">
    <location>
        <begin position="18"/>
        <end position="27"/>
    </location>
</feature>
<evidence type="ECO:0000256" key="5">
    <source>
        <dbReference type="SAM" id="MobiDB-lite"/>
    </source>
</evidence>
<protein>
    <submittedName>
        <fullName evidence="6">Uncharacterized protein</fullName>
    </submittedName>
</protein>
<accession>A0A8J5W8G8</accession>
<evidence type="ECO:0000256" key="4">
    <source>
        <dbReference type="ARBA" id="ARBA00023315"/>
    </source>
</evidence>
<keyword evidence="2" id="KW-0808">Transferase</keyword>
<comment type="caution">
    <text evidence="6">The sequence shown here is derived from an EMBL/GenBank/DDBJ whole genome shotgun (WGS) entry which is preliminary data.</text>
</comment>
<dbReference type="GO" id="GO:0009941">
    <property type="term" value="C:chloroplast envelope"/>
    <property type="evidence" value="ECO:0007669"/>
    <property type="project" value="TreeGrafter"/>
</dbReference>
<name>A0A8J5W8G8_ZIZPA</name>
<comment type="subcellular location">
    <subcellularLocation>
        <location evidence="1">Endoplasmic reticulum membrane</location>
        <topology evidence="1">Multi-pass membrane protein</topology>
    </subcellularLocation>
</comment>
<evidence type="ECO:0000256" key="2">
    <source>
        <dbReference type="ARBA" id="ARBA00022679"/>
    </source>
</evidence>
<dbReference type="Proteomes" id="UP000729402">
    <property type="component" value="Unassembled WGS sequence"/>
</dbReference>
<keyword evidence="7" id="KW-1185">Reference proteome</keyword>
<evidence type="ECO:0000313" key="6">
    <source>
        <dbReference type="EMBL" id="KAG8084849.1"/>
    </source>
</evidence>
<evidence type="ECO:0000256" key="3">
    <source>
        <dbReference type="ARBA" id="ARBA00022824"/>
    </source>
</evidence>
<dbReference type="OrthoDB" id="10039049at2759"/>